<dbReference type="Proteomes" id="UP000011783">
    <property type="component" value="Unassembled WGS sequence"/>
</dbReference>
<protein>
    <recommendedName>
        <fullName evidence="8">DoxX-like family protein</fullName>
    </recommendedName>
</protein>
<keyword evidence="4 5" id="KW-0472">Membrane</keyword>
<evidence type="ECO:0000256" key="5">
    <source>
        <dbReference type="SAM" id="Phobius"/>
    </source>
</evidence>
<sequence>MKKFFNWMARIVASVILIPAFYFKLSGAESSIATFTALDAEPFGRYVVGFFELGVVFLLLIPQTSWLGAMIATVIMVGAIGSHISILGFQGEMGISFYWPLWFLSVVSPSWLQVRTEIRFLREYLQIKLNFKKDFNFCNHRQSRLLLRTSIK</sequence>
<comment type="subcellular location">
    <subcellularLocation>
        <location evidence="1">Membrane</location>
        <topology evidence="1">Multi-pass membrane protein</topology>
    </subcellularLocation>
</comment>
<evidence type="ECO:0000256" key="1">
    <source>
        <dbReference type="ARBA" id="ARBA00004141"/>
    </source>
</evidence>
<accession>M3FJP8</accession>
<comment type="caution">
    <text evidence="6">The sequence shown here is derived from an EMBL/GenBank/DDBJ whole genome shotgun (WGS) entry which is preliminary data.</text>
</comment>
<evidence type="ECO:0000313" key="6">
    <source>
        <dbReference type="EMBL" id="EMG02033.1"/>
    </source>
</evidence>
<dbReference type="AlphaFoldDB" id="M3FJP8"/>
<evidence type="ECO:0000256" key="2">
    <source>
        <dbReference type="ARBA" id="ARBA00022692"/>
    </source>
</evidence>
<reference evidence="6 7" key="1">
    <citation type="submission" date="2013-01" db="EMBL/GenBank/DDBJ databases">
        <authorList>
            <person name="Harkins D.M."/>
            <person name="Durkin A.S."/>
            <person name="Brinkac L.M."/>
            <person name="Haft D.H."/>
            <person name="Selengut J.D."/>
            <person name="Sanka R."/>
            <person name="DePew J."/>
            <person name="Purushe J."/>
            <person name="Picardeau M."/>
            <person name="Werts C."/>
            <person name="Goarant C."/>
            <person name="Vinetz J.M."/>
            <person name="Sutton G.G."/>
            <person name="Nierman W.C."/>
            <person name="Fouts D.E."/>
        </authorList>
    </citation>
    <scope>NUCLEOTIDE SEQUENCE [LARGE SCALE GENOMIC DNA]</scope>
    <source>
        <strain evidence="6 7">200701203</strain>
    </source>
</reference>
<keyword evidence="3 5" id="KW-1133">Transmembrane helix</keyword>
<feature type="transmembrane region" description="Helical" evidence="5">
    <location>
        <begin position="7"/>
        <end position="23"/>
    </location>
</feature>
<evidence type="ECO:0000256" key="4">
    <source>
        <dbReference type="ARBA" id="ARBA00023136"/>
    </source>
</evidence>
<organism evidence="6 7">
    <name type="scientific">Leptospira borgpetersenii str. 200701203</name>
    <dbReference type="NCBI Taxonomy" id="1193007"/>
    <lineage>
        <taxon>Bacteria</taxon>
        <taxon>Pseudomonadati</taxon>
        <taxon>Spirochaetota</taxon>
        <taxon>Spirochaetia</taxon>
        <taxon>Leptospirales</taxon>
        <taxon>Leptospiraceae</taxon>
        <taxon>Leptospira</taxon>
    </lineage>
</organism>
<proteinExistence type="predicted"/>
<name>M3FJP8_LEPBO</name>
<feature type="transmembrane region" description="Helical" evidence="5">
    <location>
        <begin position="43"/>
        <end position="61"/>
    </location>
</feature>
<evidence type="ECO:0008006" key="8">
    <source>
        <dbReference type="Google" id="ProtNLM"/>
    </source>
</evidence>
<evidence type="ECO:0000313" key="7">
    <source>
        <dbReference type="Proteomes" id="UP000011783"/>
    </source>
</evidence>
<dbReference type="BioCyc" id="LBOR1193007:G11KN-454-MONOMER"/>
<dbReference type="Pfam" id="PF07681">
    <property type="entry name" value="DoxX"/>
    <property type="match status" value="1"/>
</dbReference>
<feature type="transmembrane region" description="Helical" evidence="5">
    <location>
        <begin position="95"/>
        <end position="112"/>
    </location>
</feature>
<keyword evidence="2 5" id="KW-0812">Transmembrane</keyword>
<feature type="transmembrane region" description="Helical" evidence="5">
    <location>
        <begin position="68"/>
        <end position="89"/>
    </location>
</feature>
<evidence type="ECO:0000256" key="3">
    <source>
        <dbReference type="ARBA" id="ARBA00022989"/>
    </source>
</evidence>
<gene>
    <name evidence="6" type="ORF">LEP1GSC123_0338</name>
</gene>
<dbReference type="EMBL" id="AKWO02000010">
    <property type="protein sequence ID" value="EMG02033.1"/>
    <property type="molecule type" value="Genomic_DNA"/>
</dbReference>
<dbReference type="InterPro" id="IPR032808">
    <property type="entry name" value="DoxX"/>
</dbReference>